<dbReference type="InterPro" id="IPR029044">
    <property type="entry name" value="Nucleotide-diphossugar_trans"/>
</dbReference>
<name>A0A5R8Z9I7_9ACTN</name>
<gene>
    <name evidence="3" type="ORF">FED44_10665</name>
</gene>
<evidence type="ECO:0000313" key="3">
    <source>
        <dbReference type="EMBL" id="TLP62400.1"/>
    </source>
</evidence>
<dbReference type="Pfam" id="PF22181">
    <property type="entry name" value="TarS_linker"/>
    <property type="match status" value="1"/>
</dbReference>
<dbReference type="Pfam" id="PF00535">
    <property type="entry name" value="Glycos_transf_2"/>
    <property type="match status" value="1"/>
</dbReference>
<sequence length="618" mass="66917">MDTESDRRVGRRARGMIDVSVVVPAYNCRASLDRCLTSLLVQRVAKEIVVVDGGSRDGTRELLDLYAACHPRVITVIHDRHPCTPGAARNRGLARAAGRYVFFCDAGDRLAPDALTPLVAAADRNGSDVVVGRVSGARDGLRDSADRASLAAVYDDLTCFKLFRRAFLERHALRFDETQRTGEDMAFTVHAYCHARVVSVVADHDCYHAEATGAEGAGTGGAEAGCVADPLTRLRLVRTPIEVMARHVPPGALRDRLLLRHLRRDVLARLGAPFLDDDEADREKIAVEVADICGQWLTPGVRAALDDMDVARLAALDDTARLVRLARVEAAPLRHRLTGVSWQGDHLVVGGHACLAGPPAATAAATAPDEGGVVGLVLRERLSREERALPALHATGFFTVLIDVAALPPGVWDVHVFVECEGVRRPARFGSSRDPGAGVPGPRLVNGVAVVPFLTRSHGHLSIDAGGHAAGVPAAARLTRARRRARRLLVEGHVRVGEEPAAPAVRHLVWRERGPGREYRQRAVAVSPEGFAAETDVPPPGTWDAYLELDLGGPPVRLPVKVEAAMDAPARTMRWWRGPLRWTARPYATAVNRRLSLSVRVDTPLTLVKRVIRAVSRR</sequence>
<protein>
    <submittedName>
        <fullName evidence="3">Glycosyltransferase family 2 protein</fullName>
    </submittedName>
</protein>
<dbReference type="OrthoDB" id="2676521at2"/>
<dbReference type="InterPro" id="IPR001173">
    <property type="entry name" value="Glyco_trans_2-like"/>
</dbReference>
<proteinExistence type="predicted"/>
<dbReference type="EMBL" id="VANP01000003">
    <property type="protein sequence ID" value="TLP62400.1"/>
    <property type="molecule type" value="Genomic_DNA"/>
</dbReference>
<dbReference type="Gene3D" id="3.90.550.10">
    <property type="entry name" value="Spore Coat Polysaccharide Biosynthesis Protein SpsA, Chain A"/>
    <property type="match status" value="1"/>
</dbReference>
<keyword evidence="4" id="KW-1185">Reference proteome</keyword>
<accession>A0A5R8Z9I7</accession>
<evidence type="ECO:0000259" key="1">
    <source>
        <dbReference type="Pfam" id="PF00535"/>
    </source>
</evidence>
<dbReference type="Proteomes" id="UP000309033">
    <property type="component" value="Unassembled WGS sequence"/>
</dbReference>
<dbReference type="InterPro" id="IPR054028">
    <property type="entry name" value="TarS/TarP_linker"/>
</dbReference>
<evidence type="ECO:0000259" key="2">
    <source>
        <dbReference type="Pfam" id="PF22181"/>
    </source>
</evidence>
<feature type="domain" description="Glycosyltransferase 2-like" evidence="1">
    <location>
        <begin position="20"/>
        <end position="142"/>
    </location>
</feature>
<dbReference type="SUPFAM" id="SSF53448">
    <property type="entry name" value="Nucleotide-diphospho-sugar transferases"/>
    <property type="match status" value="1"/>
</dbReference>
<dbReference type="AlphaFoldDB" id="A0A5R8Z9I7"/>
<dbReference type="PANTHER" id="PTHR22916:SF3">
    <property type="entry name" value="UDP-GLCNAC:BETAGAL BETA-1,3-N-ACETYLGLUCOSAMINYLTRANSFERASE-LIKE PROTEIN 1"/>
    <property type="match status" value="1"/>
</dbReference>
<evidence type="ECO:0000313" key="4">
    <source>
        <dbReference type="Proteomes" id="UP000309033"/>
    </source>
</evidence>
<dbReference type="PANTHER" id="PTHR22916">
    <property type="entry name" value="GLYCOSYLTRANSFERASE"/>
    <property type="match status" value="1"/>
</dbReference>
<dbReference type="CDD" id="cd00761">
    <property type="entry name" value="Glyco_tranf_GTA_type"/>
    <property type="match status" value="1"/>
</dbReference>
<feature type="domain" description="TarS/TarP linker" evidence="2">
    <location>
        <begin position="237"/>
        <end position="326"/>
    </location>
</feature>
<organism evidence="3 4">
    <name type="scientific">Microbispora triticiradicis</name>
    <dbReference type="NCBI Taxonomy" id="2200763"/>
    <lineage>
        <taxon>Bacteria</taxon>
        <taxon>Bacillati</taxon>
        <taxon>Actinomycetota</taxon>
        <taxon>Actinomycetes</taxon>
        <taxon>Streptosporangiales</taxon>
        <taxon>Streptosporangiaceae</taxon>
        <taxon>Microbispora</taxon>
    </lineage>
</organism>
<dbReference type="GO" id="GO:0016758">
    <property type="term" value="F:hexosyltransferase activity"/>
    <property type="evidence" value="ECO:0007669"/>
    <property type="project" value="UniProtKB-ARBA"/>
</dbReference>
<reference evidence="3" key="1">
    <citation type="submission" date="2019-05" db="EMBL/GenBank/DDBJ databases">
        <title>Isolation, diversity and antifungal activity of Actinobacteria from wheat.</title>
        <authorList>
            <person name="Yu B."/>
        </authorList>
    </citation>
    <scope>NUCLEOTIDE SEQUENCE [LARGE SCALE GENOMIC DNA]</scope>
    <source>
        <strain evidence="3">NEAU-HEGS1-5</strain>
    </source>
</reference>
<comment type="caution">
    <text evidence="3">The sequence shown here is derived from an EMBL/GenBank/DDBJ whole genome shotgun (WGS) entry which is preliminary data.</text>
</comment>